<keyword evidence="6" id="KW-0479">Metal-binding</keyword>
<proteinExistence type="inferred from homology"/>
<evidence type="ECO:0000256" key="1">
    <source>
        <dbReference type="ARBA" id="ARBA00004123"/>
    </source>
</evidence>
<dbReference type="SMART" id="SM00343">
    <property type="entry name" value="ZnF_C2HC"/>
    <property type="match status" value="1"/>
</dbReference>
<evidence type="ECO:0000256" key="7">
    <source>
        <dbReference type="RuleBase" id="RU366049"/>
    </source>
</evidence>
<dbReference type="Pfam" id="PF07962">
    <property type="entry name" value="Swi3"/>
    <property type="match status" value="1"/>
</dbReference>
<dbReference type="InterPro" id="IPR036875">
    <property type="entry name" value="Znf_CCHC_sf"/>
</dbReference>
<dbReference type="GO" id="GO:0008270">
    <property type="term" value="F:zinc ion binding"/>
    <property type="evidence" value="ECO:0007669"/>
    <property type="project" value="UniProtKB-KW"/>
</dbReference>
<evidence type="ECO:0000313" key="10">
    <source>
        <dbReference type="EMBL" id="KAJ3691397.1"/>
    </source>
</evidence>
<dbReference type="PANTHER" id="PTHR13220:SF11">
    <property type="entry name" value="TIMELESS-INTERACTING PROTEIN"/>
    <property type="match status" value="1"/>
</dbReference>
<evidence type="ECO:0000256" key="4">
    <source>
        <dbReference type="ARBA" id="ARBA00023242"/>
    </source>
</evidence>
<dbReference type="GO" id="GO:0006974">
    <property type="term" value="P:DNA damage response"/>
    <property type="evidence" value="ECO:0007669"/>
    <property type="project" value="UniProtKB-KW"/>
</dbReference>
<dbReference type="GO" id="GO:0000076">
    <property type="term" value="P:DNA replication checkpoint signaling"/>
    <property type="evidence" value="ECO:0007669"/>
    <property type="project" value="UniProtKB-UniRule"/>
</dbReference>
<feature type="region of interest" description="Disordered" evidence="8">
    <location>
        <begin position="189"/>
        <end position="252"/>
    </location>
</feature>
<dbReference type="EMBL" id="JAMRDG010000002">
    <property type="protein sequence ID" value="KAJ3691397.1"/>
    <property type="molecule type" value="Genomic_DNA"/>
</dbReference>
<keyword evidence="6" id="KW-0862">Zinc</keyword>
<dbReference type="Proteomes" id="UP001210211">
    <property type="component" value="Unassembled WGS sequence"/>
</dbReference>
<keyword evidence="3 7" id="KW-0227">DNA damage</keyword>
<keyword evidence="11" id="KW-1185">Reference proteome</keyword>
<evidence type="ECO:0000313" key="11">
    <source>
        <dbReference type="Proteomes" id="UP001210211"/>
    </source>
</evidence>
<comment type="function">
    <text evidence="7">Plays an important role in the control of DNA replication and the maintenance of replication fork stability.</text>
</comment>
<evidence type="ECO:0000256" key="8">
    <source>
        <dbReference type="SAM" id="MobiDB-lite"/>
    </source>
</evidence>
<keyword evidence="5 7" id="KW-0131">Cell cycle</keyword>
<dbReference type="GO" id="GO:0031298">
    <property type="term" value="C:replication fork protection complex"/>
    <property type="evidence" value="ECO:0007669"/>
    <property type="project" value="TreeGrafter"/>
</dbReference>
<dbReference type="AlphaFoldDB" id="A0AAD6ENY4"/>
<sequence length="479" mass="52893">MHLYTRIRASARNRLVGSVSGTQQQVEPTEKRPIRSGFRFLYLILLLQRINPILTLNIRLGRFRIPFSTRHSIRHFQPVFLTKIPTTQFQLSLAPGINKNVRSALAPAVLAPSTAGPKTGRVGAGRDYIPSSLPLSPSAKYFPPRFPASRHYTPTKLSLVALIPKKRGMAESAPTGCFKCGRPGHWSRDCPSSSSSSSAPSNPNPSSTPNFSKPKTPFSNSKFSAKSSSATKSAASGTDPASKKKPRARPNLTADLLLSDDGLGYVLRHFPRGFKNHGRGHEVNDLGNLIGLYSEWHKRLIPYYSFDQFVHKVEQVGASKRVRRCIEELRQRVARGGDPTKLHEPPVEEPTQEQEPDEEMENDPFPVPADPPHENTPAANDPVPDQAELVDPPEDMLDEIYHNATEEPEIVAGQEVTQPKSTSHGQNTEPSSMSEKANNDTMKRVAVELTEEQRARMAANRLMALERAKARALAAQTSS</sequence>
<keyword evidence="4 7" id="KW-0539">Nucleus</keyword>
<evidence type="ECO:0000256" key="2">
    <source>
        <dbReference type="ARBA" id="ARBA00006075"/>
    </source>
</evidence>
<dbReference type="SUPFAM" id="SSF57756">
    <property type="entry name" value="Retrovirus zinc finger-like domains"/>
    <property type="match status" value="1"/>
</dbReference>
<feature type="compositionally biased region" description="Polar residues" evidence="8">
    <location>
        <begin position="415"/>
        <end position="436"/>
    </location>
</feature>
<dbReference type="InterPro" id="IPR001878">
    <property type="entry name" value="Znf_CCHC"/>
</dbReference>
<dbReference type="PROSITE" id="PS50158">
    <property type="entry name" value="ZF_CCHC"/>
    <property type="match status" value="1"/>
</dbReference>
<evidence type="ECO:0000259" key="9">
    <source>
        <dbReference type="PROSITE" id="PS50158"/>
    </source>
</evidence>
<comment type="similarity">
    <text evidence="2 7">Belongs to the CSM3 family.</text>
</comment>
<feature type="domain" description="CCHC-type" evidence="9">
    <location>
        <begin position="177"/>
        <end position="192"/>
    </location>
</feature>
<dbReference type="GO" id="GO:0043111">
    <property type="term" value="P:replication fork arrest"/>
    <property type="evidence" value="ECO:0007669"/>
    <property type="project" value="TreeGrafter"/>
</dbReference>
<dbReference type="GO" id="GO:0031297">
    <property type="term" value="P:replication fork processing"/>
    <property type="evidence" value="ECO:0007669"/>
    <property type="project" value="UniProtKB-UniRule"/>
</dbReference>
<name>A0AAD6ENY4_9POAL</name>
<dbReference type="InterPro" id="IPR012923">
    <property type="entry name" value="Csm3"/>
</dbReference>
<dbReference type="Gene3D" id="4.10.60.10">
    <property type="entry name" value="Zinc finger, CCHC-type"/>
    <property type="match status" value="1"/>
</dbReference>
<dbReference type="PANTHER" id="PTHR13220">
    <property type="entry name" value="TIMELESS INTERACTING-RELATED"/>
    <property type="match status" value="1"/>
</dbReference>
<protein>
    <recommendedName>
        <fullName evidence="9">CCHC-type domain-containing protein</fullName>
    </recommendedName>
</protein>
<feature type="region of interest" description="Disordered" evidence="8">
    <location>
        <begin position="334"/>
        <end position="442"/>
    </location>
</feature>
<evidence type="ECO:0000256" key="3">
    <source>
        <dbReference type="ARBA" id="ARBA00022763"/>
    </source>
</evidence>
<accession>A0AAD6ENY4</accession>
<feature type="compositionally biased region" description="Low complexity" evidence="8">
    <location>
        <begin position="191"/>
        <end position="236"/>
    </location>
</feature>
<keyword evidence="6" id="KW-0863">Zinc-finger</keyword>
<comment type="caution">
    <text evidence="10">The sequence shown here is derived from an EMBL/GenBank/DDBJ whole genome shotgun (WGS) entry which is preliminary data.</text>
</comment>
<dbReference type="GO" id="GO:0003677">
    <property type="term" value="F:DNA binding"/>
    <property type="evidence" value="ECO:0007669"/>
    <property type="project" value="TreeGrafter"/>
</dbReference>
<evidence type="ECO:0000256" key="5">
    <source>
        <dbReference type="ARBA" id="ARBA00023306"/>
    </source>
</evidence>
<comment type="subcellular location">
    <subcellularLocation>
        <location evidence="1 7">Nucleus</location>
    </subcellularLocation>
</comment>
<organism evidence="10 11">
    <name type="scientific">Rhynchospora tenuis</name>
    <dbReference type="NCBI Taxonomy" id="198213"/>
    <lineage>
        <taxon>Eukaryota</taxon>
        <taxon>Viridiplantae</taxon>
        <taxon>Streptophyta</taxon>
        <taxon>Embryophyta</taxon>
        <taxon>Tracheophyta</taxon>
        <taxon>Spermatophyta</taxon>
        <taxon>Magnoliopsida</taxon>
        <taxon>Liliopsida</taxon>
        <taxon>Poales</taxon>
        <taxon>Cyperaceae</taxon>
        <taxon>Cyperoideae</taxon>
        <taxon>Rhynchosporeae</taxon>
        <taxon>Rhynchospora</taxon>
    </lineage>
</organism>
<dbReference type="InterPro" id="IPR040038">
    <property type="entry name" value="TIPIN/Csm3/Swi3"/>
</dbReference>
<gene>
    <name evidence="10" type="ORF">LUZ61_020561</name>
</gene>
<feature type="compositionally biased region" description="Acidic residues" evidence="8">
    <location>
        <begin position="350"/>
        <end position="362"/>
    </location>
</feature>
<dbReference type="Pfam" id="PF00098">
    <property type="entry name" value="zf-CCHC"/>
    <property type="match status" value="1"/>
</dbReference>
<reference evidence="10 11" key="1">
    <citation type="journal article" date="2022" name="Cell">
        <title>Repeat-based holocentromeres influence genome architecture and karyotype evolution.</title>
        <authorList>
            <person name="Hofstatter P.G."/>
            <person name="Thangavel G."/>
            <person name="Lux T."/>
            <person name="Neumann P."/>
            <person name="Vondrak T."/>
            <person name="Novak P."/>
            <person name="Zhang M."/>
            <person name="Costa L."/>
            <person name="Castellani M."/>
            <person name="Scott A."/>
            <person name="Toegelov H."/>
            <person name="Fuchs J."/>
            <person name="Mata-Sucre Y."/>
            <person name="Dias Y."/>
            <person name="Vanzela A.L.L."/>
            <person name="Huettel B."/>
            <person name="Almeida C.C.S."/>
            <person name="Simkova H."/>
            <person name="Souza G."/>
            <person name="Pedrosa-Harand A."/>
            <person name="Macas J."/>
            <person name="Mayer K.F.X."/>
            <person name="Houben A."/>
            <person name="Marques A."/>
        </authorList>
    </citation>
    <scope>NUCLEOTIDE SEQUENCE [LARGE SCALE GENOMIC DNA]</scope>
    <source>
        <strain evidence="10">RhyTen1mFocal</strain>
    </source>
</reference>
<evidence type="ECO:0000256" key="6">
    <source>
        <dbReference type="PROSITE-ProRule" id="PRU00047"/>
    </source>
</evidence>